<keyword evidence="1" id="KW-0880">Kelch repeat</keyword>
<feature type="region of interest" description="Disordered" evidence="3">
    <location>
        <begin position="406"/>
        <end position="474"/>
    </location>
</feature>
<feature type="transmembrane region" description="Helical" evidence="4">
    <location>
        <begin position="374"/>
        <end position="397"/>
    </location>
</feature>
<keyword evidence="7" id="KW-1185">Reference proteome</keyword>
<evidence type="ECO:0000256" key="4">
    <source>
        <dbReference type="SAM" id="Phobius"/>
    </source>
</evidence>
<dbReference type="EMBL" id="JANBPT010000244">
    <property type="protein sequence ID" value="KAJ1924997.1"/>
    <property type="molecule type" value="Genomic_DNA"/>
</dbReference>
<protein>
    <recommendedName>
        <fullName evidence="8">Galactose oxidase</fullName>
    </recommendedName>
</protein>
<dbReference type="Pfam" id="PF24681">
    <property type="entry name" value="Kelch_KLHDC2_KLHL20_DRC7"/>
    <property type="match status" value="1"/>
</dbReference>
<keyword evidence="4" id="KW-0472">Membrane</keyword>
<dbReference type="PANTHER" id="PTHR46093:SF18">
    <property type="entry name" value="FIBRONECTIN TYPE-III DOMAIN-CONTAINING PROTEIN"/>
    <property type="match status" value="1"/>
</dbReference>
<feature type="region of interest" description="Disordered" evidence="3">
    <location>
        <begin position="519"/>
        <end position="543"/>
    </location>
</feature>
<feature type="compositionally biased region" description="Basic and acidic residues" evidence="3">
    <location>
        <begin position="434"/>
        <end position="455"/>
    </location>
</feature>
<feature type="compositionally biased region" description="Low complexity" evidence="3">
    <location>
        <begin position="760"/>
        <end position="780"/>
    </location>
</feature>
<evidence type="ECO:0000256" key="1">
    <source>
        <dbReference type="ARBA" id="ARBA00022441"/>
    </source>
</evidence>
<evidence type="ECO:0000313" key="6">
    <source>
        <dbReference type="EMBL" id="KAJ1924997.1"/>
    </source>
</evidence>
<reference evidence="6" key="1">
    <citation type="submission" date="2022-07" db="EMBL/GenBank/DDBJ databases">
        <title>Phylogenomic reconstructions and comparative analyses of Kickxellomycotina fungi.</title>
        <authorList>
            <person name="Reynolds N.K."/>
            <person name="Stajich J.E."/>
            <person name="Barry K."/>
            <person name="Grigoriev I.V."/>
            <person name="Crous P."/>
            <person name="Smith M.E."/>
        </authorList>
    </citation>
    <scope>NUCLEOTIDE SEQUENCE</scope>
    <source>
        <strain evidence="6">RSA 861</strain>
    </source>
</reference>
<dbReference type="AlphaFoldDB" id="A0A9W8DYZ9"/>
<keyword evidence="4" id="KW-1133">Transmembrane helix</keyword>
<feature type="compositionally biased region" description="Basic and acidic residues" evidence="3">
    <location>
        <begin position="823"/>
        <end position="845"/>
    </location>
</feature>
<sequence>MLPSLFALALLGSPLAWAGGTLGPTTQPKWRALHCAALAGSSPAYILIHGGITDAASSNPLDSPGSSSVQLFDLDQKNWYAPTIENSPASDEKLHPCATNGDASQVLMYAPMLSDNETSHLEILDTTHWSWANPTPSGPTPAPRLGSSLTRVGSNMFLYAGQPIDASGNVDSTSILNDLSTLDTGSLGWTALANGAGLMLHAACYMAATNAMVVFGGASLAGKPYSNVWTYQLDAQTWNVNPTIQNSNSGPSPRALHTAVCLSDQMLVFGGTDTITGTRPVDSTVWSLTGTVANGRTTYAWAQAPISPADQSKGPSARFGHSAVLHDNKMYVYGGVGAANDTNMYILDTEAWKWTSVSVGPNGSSGDKGNTTTVLIASIVSGVFAIIAMGIIAAVGVRNWRRRKGAQVLDDRSGSEAGDGKGGDPATPLGPLDDSTRDLDKDQLADGDSAHDRSYEPLPFHQRPSEPRSPLDGHHRVSAADLEFLTGATSAAATSAVAPAGQRPDSYYGRDYTSAAARGHSVAHPPMAAGRRPRLHSNSDARNQCTRLSYARQRSDSHFRSMDDDMDQLQFSSMLSLGPADSQAFMPATTVGPIRYMPSPTPSVHGPDPIDSGPRRLSLINPDRAVRSNSFSEATSLSSRPASIRQNAVPIAHPITPPAPPRLNTLFASFQPVVAARHGGSSPTSPNQERPRSYLQGNRMSSAGSAAAAAGAALALSDDEVDRPRSGLRSGVLPYSHTADTFVSPLDKIARLQLDHARVGSSSPTGGPTPNTSVPSTSTGESFHSDDFFGQAGSPPGKSAAVAESHAAVPGGMGPTLAQWMHARSDKVDDLEDADRKTLDHEPRHGLFHAG</sequence>
<feature type="compositionally biased region" description="Basic and acidic residues" evidence="3">
    <location>
        <begin position="409"/>
        <end position="422"/>
    </location>
</feature>
<dbReference type="PANTHER" id="PTHR46093">
    <property type="entry name" value="ACYL-COA-BINDING DOMAIN-CONTAINING PROTEIN 5"/>
    <property type="match status" value="1"/>
</dbReference>
<evidence type="ECO:0000256" key="5">
    <source>
        <dbReference type="SAM" id="SignalP"/>
    </source>
</evidence>
<dbReference type="SUPFAM" id="SSF117281">
    <property type="entry name" value="Kelch motif"/>
    <property type="match status" value="1"/>
</dbReference>
<feature type="region of interest" description="Disordered" evidence="3">
    <location>
        <begin position="757"/>
        <end position="851"/>
    </location>
</feature>
<evidence type="ECO:0000313" key="7">
    <source>
        <dbReference type="Proteomes" id="UP001150569"/>
    </source>
</evidence>
<feature type="compositionally biased region" description="Basic and acidic residues" evidence="3">
    <location>
        <begin position="463"/>
        <end position="474"/>
    </location>
</feature>
<gene>
    <name evidence="6" type="ORF">IWQ60_004857</name>
</gene>
<dbReference type="Proteomes" id="UP001150569">
    <property type="component" value="Unassembled WGS sequence"/>
</dbReference>
<accession>A0A9W8DYZ9</accession>
<dbReference type="InterPro" id="IPR015915">
    <property type="entry name" value="Kelch-typ_b-propeller"/>
</dbReference>
<feature type="region of interest" description="Disordered" evidence="3">
    <location>
        <begin position="676"/>
        <end position="702"/>
    </location>
</feature>
<evidence type="ECO:0000256" key="2">
    <source>
        <dbReference type="ARBA" id="ARBA00022737"/>
    </source>
</evidence>
<comment type="caution">
    <text evidence="6">The sequence shown here is derived from an EMBL/GenBank/DDBJ whole genome shotgun (WGS) entry which is preliminary data.</text>
</comment>
<dbReference type="OrthoDB" id="45365at2759"/>
<keyword evidence="4" id="KW-0812">Transmembrane</keyword>
<proteinExistence type="predicted"/>
<dbReference type="Pfam" id="PF01344">
    <property type="entry name" value="Kelch_1"/>
    <property type="match status" value="1"/>
</dbReference>
<evidence type="ECO:0008006" key="8">
    <source>
        <dbReference type="Google" id="ProtNLM"/>
    </source>
</evidence>
<keyword evidence="5" id="KW-0732">Signal</keyword>
<feature type="chain" id="PRO_5040902873" description="Galactose oxidase" evidence="5">
    <location>
        <begin position="19"/>
        <end position="851"/>
    </location>
</feature>
<dbReference type="Gene3D" id="2.120.10.80">
    <property type="entry name" value="Kelch-type beta propeller"/>
    <property type="match status" value="2"/>
</dbReference>
<evidence type="ECO:0000256" key="3">
    <source>
        <dbReference type="SAM" id="MobiDB-lite"/>
    </source>
</evidence>
<name>A0A9W8DYZ9_9FUNG</name>
<feature type="signal peptide" evidence="5">
    <location>
        <begin position="1"/>
        <end position="18"/>
    </location>
</feature>
<keyword evidence="2" id="KW-0677">Repeat</keyword>
<dbReference type="InterPro" id="IPR006652">
    <property type="entry name" value="Kelch_1"/>
</dbReference>
<organism evidence="6 7">
    <name type="scientific">Tieghemiomyces parasiticus</name>
    <dbReference type="NCBI Taxonomy" id="78921"/>
    <lineage>
        <taxon>Eukaryota</taxon>
        <taxon>Fungi</taxon>
        <taxon>Fungi incertae sedis</taxon>
        <taxon>Zoopagomycota</taxon>
        <taxon>Kickxellomycotina</taxon>
        <taxon>Dimargaritomycetes</taxon>
        <taxon>Dimargaritales</taxon>
        <taxon>Dimargaritaceae</taxon>
        <taxon>Tieghemiomyces</taxon>
    </lineage>
</organism>